<accession>A0A8J5XD64</accession>
<dbReference type="GO" id="GO:0016567">
    <property type="term" value="P:protein ubiquitination"/>
    <property type="evidence" value="ECO:0007669"/>
    <property type="project" value="TreeGrafter"/>
</dbReference>
<reference evidence="8" key="1">
    <citation type="submission" date="2021-05" db="EMBL/GenBank/DDBJ databases">
        <title>The genome of the haptophyte Pavlova lutheri (Diacronema luteri, Pavlovales) - a model for lipid biosynthesis in eukaryotic algae.</title>
        <authorList>
            <person name="Hulatt C.J."/>
            <person name="Posewitz M.C."/>
        </authorList>
    </citation>
    <scope>NUCLEOTIDE SEQUENCE</scope>
    <source>
        <strain evidence="8">NIVA-4/92</strain>
    </source>
</reference>
<evidence type="ECO:0008006" key="10">
    <source>
        <dbReference type="Google" id="ProtNLM"/>
    </source>
</evidence>
<dbReference type="PANTHER" id="PTHR14255">
    <property type="entry name" value="CEREBLON"/>
    <property type="match status" value="1"/>
</dbReference>
<feature type="signal peptide" evidence="7">
    <location>
        <begin position="1"/>
        <end position="37"/>
    </location>
</feature>
<dbReference type="OMA" id="PIHIAFC"/>
<feature type="transmembrane region" description="Helical" evidence="6">
    <location>
        <begin position="211"/>
        <end position="232"/>
    </location>
</feature>
<keyword evidence="2 6" id="KW-0812">Transmembrane</keyword>
<evidence type="ECO:0000256" key="6">
    <source>
        <dbReference type="SAM" id="Phobius"/>
    </source>
</evidence>
<dbReference type="InterPro" id="IPR002781">
    <property type="entry name" value="TM_pro_TauE-like"/>
</dbReference>
<dbReference type="GO" id="GO:0016020">
    <property type="term" value="C:membrane"/>
    <property type="evidence" value="ECO:0007669"/>
    <property type="project" value="UniProtKB-SubCell"/>
</dbReference>
<keyword evidence="7" id="KW-0732">Signal</keyword>
<feature type="transmembrane region" description="Helical" evidence="6">
    <location>
        <begin position="175"/>
        <end position="199"/>
    </location>
</feature>
<dbReference type="AlphaFoldDB" id="A0A8J5XD64"/>
<feature type="transmembrane region" description="Helical" evidence="6">
    <location>
        <begin position="641"/>
        <end position="662"/>
    </location>
</feature>
<evidence type="ECO:0000313" key="8">
    <source>
        <dbReference type="EMBL" id="KAG8463396.1"/>
    </source>
</evidence>
<dbReference type="Proteomes" id="UP000751190">
    <property type="component" value="Unassembled WGS sequence"/>
</dbReference>
<gene>
    <name evidence="8" type="ORF">KFE25_004907</name>
</gene>
<keyword evidence="4 6" id="KW-0472">Membrane</keyword>
<evidence type="ECO:0000256" key="4">
    <source>
        <dbReference type="ARBA" id="ARBA00023136"/>
    </source>
</evidence>
<dbReference type="Pfam" id="PF01925">
    <property type="entry name" value="TauE"/>
    <property type="match status" value="1"/>
</dbReference>
<feature type="chain" id="PRO_5035264517" description="Sulfite exporter TauE/SafE family protein" evidence="7">
    <location>
        <begin position="38"/>
        <end position="744"/>
    </location>
</feature>
<feature type="transmembrane region" description="Helical" evidence="6">
    <location>
        <begin position="544"/>
        <end position="565"/>
    </location>
</feature>
<evidence type="ECO:0000256" key="7">
    <source>
        <dbReference type="SAM" id="SignalP"/>
    </source>
</evidence>
<comment type="subcellular location">
    <subcellularLocation>
        <location evidence="1">Membrane</location>
        <topology evidence="1">Multi-pass membrane protein</topology>
    </subcellularLocation>
</comment>
<evidence type="ECO:0000256" key="1">
    <source>
        <dbReference type="ARBA" id="ARBA00004141"/>
    </source>
</evidence>
<protein>
    <recommendedName>
        <fullName evidence="10">Sulfite exporter TauE/SafE family protein</fullName>
    </recommendedName>
</protein>
<comment type="caution">
    <text evidence="8">The sequence shown here is derived from an EMBL/GenBank/DDBJ whole genome shotgun (WGS) entry which is preliminary data.</text>
</comment>
<feature type="transmembrane region" description="Helical" evidence="6">
    <location>
        <begin position="698"/>
        <end position="723"/>
    </location>
</feature>
<dbReference type="OrthoDB" id="434519at2759"/>
<feature type="transmembrane region" description="Helical" evidence="6">
    <location>
        <begin position="244"/>
        <end position="266"/>
    </location>
</feature>
<feature type="transmembrane region" description="Helical" evidence="6">
    <location>
        <begin position="273"/>
        <end position="291"/>
    </location>
</feature>
<keyword evidence="3 6" id="KW-1133">Transmembrane helix</keyword>
<dbReference type="EMBL" id="JAGTXO010000016">
    <property type="protein sequence ID" value="KAG8463396.1"/>
    <property type="molecule type" value="Genomic_DNA"/>
</dbReference>
<name>A0A8J5XD64_DIALT</name>
<proteinExistence type="predicted"/>
<keyword evidence="9" id="KW-1185">Reference proteome</keyword>
<feature type="transmembrane region" description="Helical" evidence="6">
    <location>
        <begin position="668"/>
        <end position="686"/>
    </location>
</feature>
<sequence>MALGVESRRSGPPTFMSPSARASALLVALAASGGALAQPSCESATDVCACSALGSRCGWCSHSSTCKEAPHCTTTCRECPFAHNNRTACPECGRVCINTCPAAKTVCACAELSGCGWCNTTQRCTVYPECTTTCEECAWDCDRPVCLNKCYRRFRPHGRKRTLFPFHEADMLCTLAIFVAVIMASAAGIGGGAVLVPMFTMIGGFTEHEAIPLSIATIFGGSTFSVLFNFAWMPHPLRPHRHVIAYDAAVILMPMTLAGVSVGVYLNKVFPNWLIMVLLVLLCIYTGRRTLTQALRAYSKESVAMANLSATRDARRGPTATGARGEADGTREMSMSMSRVLSEDGESMEGGERCALLAARSRHSSSSSAAADAVALRAAADGGGAGGGVGGGVGGGAGGADAFAKRATMISPGVSRAAGACPSLGGSAAGGARGGGGGGGGHARGGGGGGGGCGMGGGGGDDDGDDLSGDLRDFEETLQGGAGSAFDGGGGGGLDKRDSALSIMVAKEGELPWDYLFMLARVWAIVVLLALLKGGHGMPSILGLQCGSPLYWAVVVSALPALFLLSKQGAGVVCQRHRHLVSVGYEYAEGDVIWTHERARHSCAVVGVAAIAAGLLGVGGGMVLGPIFLELQLNPQVASATSTFMVLLMASCTIAQFIIFGMLDQSFASWYGLVGVCGAVVGTKGAKALVEKTGRSSMLVFILAFLLFGSGALMLATGSVQLMRSGLTGFRSLCGRAGAAAAND</sequence>
<feature type="region of interest" description="Disordered" evidence="5">
    <location>
        <begin position="310"/>
        <end position="335"/>
    </location>
</feature>
<dbReference type="PANTHER" id="PTHR14255:SF3">
    <property type="entry name" value="SULFITE EXPORTER TAUE_SAFE FAMILY PROTEIN 5-RELATED"/>
    <property type="match status" value="1"/>
</dbReference>
<evidence type="ECO:0000256" key="5">
    <source>
        <dbReference type="SAM" id="MobiDB-lite"/>
    </source>
</evidence>
<evidence type="ECO:0000256" key="2">
    <source>
        <dbReference type="ARBA" id="ARBA00022692"/>
    </source>
</evidence>
<evidence type="ECO:0000313" key="9">
    <source>
        <dbReference type="Proteomes" id="UP000751190"/>
    </source>
</evidence>
<evidence type="ECO:0000256" key="3">
    <source>
        <dbReference type="ARBA" id="ARBA00022989"/>
    </source>
</evidence>
<feature type="transmembrane region" description="Helical" evidence="6">
    <location>
        <begin position="604"/>
        <end position="629"/>
    </location>
</feature>
<organism evidence="8 9">
    <name type="scientific">Diacronema lutheri</name>
    <name type="common">Unicellular marine alga</name>
    <name type="synonym">Monochrysis lutheri</name>
    <dbReference type="NCBI Taxonomy" id="2081491"/>
    <lineage>
        <taxon>Eukaryota</taxon>
        <taxon>Haptista</taxon>
        <taxon>Haptophyta</taxon>
        <taxon>Pavlovophyceae</taxon>
        <taxon>Pavlovales</taxon>
        <taxon>Pavlovaceae</taxon>
        <taxon>Diacronema</taxon>
    </lineage>
</organism>
<dbReference type="GO" id="GO:0031464">
    <property type="term" value="C:Cul4A-RING E3 ubiquitin ligase complex"/>
    <property type="evidence" value="ECO:0007669"/>
    <property type="project" value="TreeGrafter"/>
</dbReference>